<dbReference type="AlphaFoldDB" id="A0A415LZA0"/>
<keyword evidence="4 6" id="KW-1133">Transmembrane helix</keyword>
<reference evidence="7 8" key="1">
    <citation type="submission" date="2018-08" db="EMBL/GenBank/DDBJ databases">
        <title>A genome reference for cultivated species of the human gut microbiota.</title>
        <authorList>
            <person name="Zou Y."/>
            <person name="Xue W."/>
            <person name="Luo G."/>
        </authorList>
    </citation>
    <scope>NUCLEOTIDE SEQUENCE [LARGE SCALE GENOMIC DNA]</scope>
    <source>
        <strain evidence="7 8">AF37-12</strain>
    </source>
</reference>
<feature type="transmembrane region" description="Helical" evidence="6">
    <location>
        <begin position="133"/>
        <end position="156"/>
    </location>
</feature>
<dbReference type="PANTHER" id="PTHR30250:SF11">
    <property type="entry name" value="O-ANTIGEN TRANSPORTER-RELATED"/>
    <property type="match status" value="1"/>
</dbReference>
<gene>
    <name evidence="7" type="ORF">DW011_14305</name>
</gene>
<evidence type="ECO:0000256" key="4">
    <source>
        <dbReference type="ARBA" id="ARBA00022989"/>
    </source>
</evidence>
<feature type="transmembrane region" description="Helical" evidence="6">
    <location>
        <begin position="318"/>
        <end position="338"/>
    </location>
</feature>
<feature type="transmembrane region" description="Helical" evidence="6">
    <location>
        <begin position="407"/>
        <end position="426"/>
    </location>
</feature>
<evidence type="ECO:0000256" key="3">
    <source>
        <dbReference type="ARBA" id="ARBA00022692"/>
    </source>
</evidence>
<feature type="transmembrane region" description="Helical" evidence="6">
    <location>
        <begin position="438"/>
        <end position="457"/>
    </location>
</feature>
<evidence type="ECO:0000256" key="2">
    <source>
        <dbReference type="ARBA" id="ARBA00022475"/>
    </source>
</evidence>
<feature type="transmembrane region" description="Helical" evidence="6">
    <location>
        <begin position="267"/>
        <end position="285"/>
    </location>
</feature>
<name>A0A415LZA0_BACT4</name>
<proteinExistence type="predicted"/>
<dbReference type="EMBL" id="QROV01000016">
    <property type="protein sequence ID" value="RHL57467.1"/>
    <property type="molecule type" value="Genomic_DNA"/>
</dbReference>
<feature type="transmembrane region" description="Helical" evidence="6">
    <location>
        <begin position="463"/>
        <end position="481"/>
    </location>
</feature>
<evidence type="ECO:0000256" key="1">
    <source>
        <dbReference type="ARBA" id="ARBA00004651"/>
    </source>
</evidence>
<comment type="subcellular location">
    <subcellularLocation>
        <location evidence="1">Cell membrane</location>
        <topology evidence="1">Multi-pass membrane protein</topology>
    </subcellularLocation>
</comment>
<keyword evidence="3 6" id="KW-0812">Transmembrane</keyword>
<accession>A0A415LZA0</accession>
<evidence type="ECO:0000256" key="5">
    <source>
        <dbReference type="ARBA" id="ARBA00023136"/>
    </source>
</evidence>
<feature type="transmembrane region" description="Helical" evidence="6">
    <location>
        <begin position="350"/>
        <end position="372"/>
    </location>
</feature>
<dbReference type="Pfam" id="PF13440">
    <property type="entry name" value="Polysacc_synt_3"/>
    <property type="match status" value="1"/>
</dbReference>
<dbReference type="InterPro" id="IPR050833">
    <property type="entry name" value="Poly_Biosynth_Transport"/>
</dbReference>
<feature type="transmembrane region" description="Helical" evidence="6">
    <location>
        <begin position="103"/>
        <end position="121"/>
    </location>
</feature>
<comment type="caution">
    <text evidence="7">The sequence shown here is derived from an EMBL/GenBank/DDBJ whole genome shotgun (WGS) entry which is preliminary data.</text>
</comment>
<dbReference type="Proteomes" id="UP000283616">
    <property type="component" value="Unassembled WGS sequence"/>
</dbReference>
<dbReference type="PANTHER" id="PTHR30250">
    <property type="entry name" value="PST FAMILY PREDICTED COLANIC ACID TRANSPORTER"/>
    <property type="match status" value="1"/>
</dbReference>
<dbReference type="GO" id="GO:0005886">
    <property type="term" value="C:plasma membrane"/>
    <property type="evidence" value="ECO:0007669"/>
    <property type="project" value="UniProtKB-SubCell"/>
</dbReference>
<protein>
    <submittedName>
        <fullName evidence="7">O-antigen translocase</fullName>
    </submittedName>
</protein>
<keyword evidence="2" id="KW-1003">Cell membrane</keyword>
<sequence>MVVEQVQNKDQKSSYRGIFKATSLFGGVQVYQILIEIVKSKFIAVLLGPTGVGIQGLYTSGTQMIQQLSSFGLSQSAVRNVAEAYGTGDNKTISQTITALRRLVWLTGILGMMAVIIFSPLLSESSFGDDYHIWGFVTLSITLLFAQINAGQKVILQGTRKYKHLAKCTAYGMTIGMFVSIPLYYLWGVEAIIPNIIIGSITSLLLSWYFSRKIHIDPITQTTAETFKVGRSMLAMGLTMSLTQFLTIASAYVLRSCIRMWGGVEEVGLYTAGFLLMGQYTGLVFQAMATDFYPRLAAVNRDNQKCSEVMNQQGEVGFLLLGPLMVLCVVFVPVVVRILYSEDFLAVNDYVLWCALGVIFQMASWSVSYVFIAKAESKLFAINELTVGLYGLALNLTGYYLYGLLGLGISFAMKYILYLFQVYCIARVRYGFTFTRSFIRLLVSQVLIVLCCILFVIFLPTLWRYSCGSFIAVFAVVYSVWELNKRIDIKSYIKKK</sequence>
<keyword evidence="5 6" id="KW-0472">Membrane</keyword>
<feature type="transmembrane region" description="Helical" evidence="6">
    <location>
        <begin position="232"/>
        <end position="255"/>
    </location>
</feature>
<feature type="transmembrane region" description="Helical" evidence="6">
    <location>
        <begin position="192"/>
        <end position="211"/>
    </location>
</feature>
<evidence type="ECO:0000313" key="8">
    <source>
        <dbReference type="Proteomes" id="UP000283616"/>
    </source>
</evidence>
<evidence type="ECO:0000256" key="6">
    <source>
        <dbReference type="SAM" id="Phobius"/>
    </source>
</evidence>
<organism evidence="7 8">
    <name type="scientific">Bacteroides thetaiotaomicron</name>
    <dbReference type="NCBI Taxonomy" id="818"/>
    <lineage>
        <taxon>Bacteria</taxon>
        <taxon>Pseudomonadati</taxon>
        <taxon>Bacteroidota</taxon>
        <taxon>Bacteroidia</taxon>
        <taxon>Bacteroidales</taxon>
        <taxon>Bacteroidaceae</taxon>
        <taxon>Bacteroides</taxon>
    </lineage>
</organism>
<evidence type="ECO:0000313" key="7">
    <source>
        <dbReference type="EMBL" id="RHL57467.1"/>
    </source>
</evidence>